<dbReference type="Proteomes" id="UP001066276">
    <property type="component" value="Chromosome 4_1"/>
</dbReference>
<sequence length="365" mass="39608">MPLPSTPSVLGLHTGLSAWHPCCSSTGTQATVCQRPPALAGAPWLFQHLDPQKALSVHLSPGTQQPHRTRTLQYRSSNVTGSSTSKGNGPFRHCWGSRTQQLPALNGPLCTAPAAPVVATSRYSGRALIIHLTRTALSVYLSAGLQRALLLHYWEPHTALLTTLIHTISRPYSLSAVIHKHLRAVARAFIVLRCRGALQGLPNPSSSNLAAGAVLGPALSSDCAPHPGLQPGLRPQCREQQTSLPKRLSPCASPVFRTADRIQPASACSFISLRRSGGILFWETAKIDSGSLPDKCPFTKYVTDPVRPHLTDTLRPGPVNKCAVLVFGVRYHGYFQDFRTAAQEVTEAKKRLISRPWTAPRSCRR</sequence>
<organism evidence="1 2">
    <name type="scientific">Pleurodeles waltl</name>
    <name type="common">Iberian ribbed newt</name>
    <dbReference type="NCBI Taxonomy" id="8319"/>
    <lineage>
        <taxon>Eukaryota</taxon>
        <taxon>Metazoa</taxon>
        <taxon>Chordata</taxon>
        <taxon>Craniata</taxon>
        <taxon>Vertebrata</taxon>
        <taxon>Euteleostomi</taxon>
        <taxon>Amphibia</taxon>
        <taxon>Batrachia</taxon>
        <taxon>Caudata</taxon>
        <taxon>Salamandroidea</taxon>
        <taxon>Salamandridae</taxon>
        <taxon>Pleurodelinae</taxon>
        <taxon>Pleurodeles</taxon>
    </lineage>
</organism>
<accession>A0AAV7T9K2</accession>
<dbReference type="EMBL" id="JANPWB010000007">
    <property type="protein sequence ID" value="KAJ1173238.1"/>
    <property type="molecule type" value="Genomic_DNA"/>
</dbReference>
<proteinExistence type="predicted"/>
<gene>
    <name evidence="1" type="ORF">NDU88_005077</name>
</gene>
<keyword evidence="2" id="KW-1185">Reference proteome</keyword>
<protein>
    <submittedName>
        <fullName evidence="1">Uncharacterized protein</fullName>
    </submittedName>
</protein>
<dbReference type="AlphaFoldDB" id="A0AAV7T9K2"/>
<name>A0AAV7T9K2_PLEWA</name>
<evidence type="ECO:0000313" key="2">
    <source>
        <dbReference type="Proteomes" id="UP001066276"/>
    </source>
</evidence>
<comment type="caution">
    <text evidence="1">The sequence shown here is derived from an EMBL/GenBank/DDBJ whole genome shotgun (WGS) entry which is preliminary data.</text>
</comment>
<evidence type="ECO:0000313" key="1">
    <source>
        <dbReference type="EMBL" id="KAJ1173238.1"/>
    </source>
</evidence>
<reference evidence="1" key="1">
    <citation type="journal article" date="2022" name="bioRxiv">
        <title>Sequencing and chromosome-scale assembly of the giantPleurodeles waltlgenome.</title>
        <authorList>
            <person name="Brown T."/>
            <person name="Elewa A."/>
            <person name="Iarovenko S."/>
            <person name="Subramanian E."/>
            <person name="Araus A.J."/>
            <person name="Petzold A."/>
            <person name="Susuki M."/>
            <person name="Suzuki K.-i.T."/>
            <person name="Hayashi T."/>
            <person name="Toyoda A."/>
            <person name="Oliveira C."/>
            <person name="Osipova E."/>
            <person name="Leigh N.D."/>
            <person name="Simon A."/>
            <person name="Yun M.H."/>
        </authorList>
    </citation>
    <scope>NUCLEOTIDE SEQUENCE</scope>
    <source>
        <strain evidence="1">20211129_DDA</strain>
        <tissue evidence="1">Liver</tissue>
    </source>
</reference>